<feature type="compositionally biased region" description="Basic and acidic residues" evidence="1">
    <location>
        <begin position="87"/>
        <end position="102"/>
    </location>
</feature>
<organism evidence="3 4">
    <name type="scientific">Nocardioides hankookensis</name>
    <dbReference type="NCBI Taxonomy" id="443157"/>
    <lineage>
        <taxon>Bacteria</taxon>
        <taxon>Bacillati</taxon>
        <taxon>Actinomycetota</taxon>
        <taxon>Actinomycetes</taxon>
        <taxon>Propionibacteriales</taxon>
        <taxon>Nocardioidaceae</taxon>
        <taxon>Nocardioides</taxon>
    </lineage>
</organism>
<protein>
    <submittedName>
        <fullName evidence="3">Nuclease-related domain-containing protein</fullName>
    </submittedName>
</protein>
<dbReference type="RefSeq" id="WP_379157970.1">
    <property type="nucleotide sequence ID" value="NZ_JBHSRJ010000008.1"/>
</dbReference>
<proteinExistence type="predicted"/>
<evidence type="ECO:0000313" key="4">
    <source>
        <dbReference type="Proteomes" id="UP001596135"/>
    </source>
</evidence>
<dbReference type="Pfam" id="PF08378">
    <property type="entry name" value="NERD"/>
    <property type="match status" value="1"/>
</dbReference>
<sequence length="340" mass="37413">MSADDKQMKLRYAGTCRLCNAELAARADAIYERSTKTVRCLTCSPDPAVEVRAERASKPPSQIEHVPVVELVETPEAVHSGNPGASARREYNRRQANRETRIRGKYGKLGGLVLAMSDDPQSTRAWNQGANGEENLGQGLNKLASHKVRILHDRRIPGTRANIDHIAVTPTGIYVIDAKKYKGRPSLKLEGGILRPRVEKLLVGTRDHTKLVDGVLKQVEVVQGIVGDAIPITGVLCFVEADWPLICGDFVTRDVKVSFGPGSSTRGSPSRAPLQESTICIASWHQHCRLRDRRVAGLLHTATIAHPRQLPLRADRGLTERARRIRRSDNQSGDAESGER</sequence>
<keyword evidence="4" id="KW-1185">Reference proteome</keyword>
<gene>
    <name evidence="3" type="ORF">ACFPYL_19125</name>
</gene>
<reference evidence="4" key="1">
    <citation type="journal article" date="2019" name="Int. J. Syst. Evol. Microbiol.">
        <title>The Global Catalogue of Microorganisms (GCM) 10K type strain sequencing project: providing services to taxonomists for standard genome sequencing and annotation.</title>
        <authorList>
            <consortium name="The Broad Institute Genomics Platform"/>
            <consortium name="The Broad Institute Genome Sequencing Center for Infectious Disease"/>
            <person name="Wu L."/>
            <person name="Ma J."/>
        </authorList>
    </citation>
    <scope>NUCLEOTIDE SEQUENCE [LARGE SCALE GENOMIC DNA]</scope>
    <source>
        <strain evidence="4">CCUG 54522</strain>
    </source>
</reference>
<comment type="caution">
    <text evidence="3">The sequence shown here is derived from an EMBL/GenBank/DDBJ whole genome shotgun (WGS) entry which is preliminary data.</text>
</comment>
<evidence type="ECO:0000256" key="1">
    <source>
        <dbReference type="SAM" id="MobiDB-lite"/>
    </source>
</evidence>
<dbReference type="InterPro" id="IPR011528">
    <property type="entry name" value="NERD"/>
</dbReference>
<dbReference type="EMBL" id="JBHSRJ010000008">
    <property type="protein sequence ID" value="MFC6045209.1"/>
    <property type="molecule type" value="Genomic_DNA"/>
</dbReference>
<dbReference type="Proteomes" id="UP001596135">
    <property type="component" value="Unassembled WGS sequence"/>
</dbReference>
<feature type="region of interest" description="Disordered" evidence="1">
    <location>
        <begin position="76"/>
        <end position="102"/>
    </location>
</feature>
<evidence type="ECO:0000259" key="2">
    <source>
        <dbReference type="PROSITE" id="PS50965"/>
    </source>
</evidence>
<name>A0ABW1LMY4_9ACTN</name>
<accession>A0ABW1LMY4</accession>
<feature type="domain" description="NERD" evidence="2">
    <location>
        <begin position="128"/>
        <end position="235"/>
    </location>
</feature>
<evidence type="ECO:0000313" key="3">
    <source>
        <dbReference type="EMBL" id="MFC6045209.1"/>
    </source>
</evidence>
<dbReference type="PROSITE" id="PS50965">
    <property type="entry name" value="NERD"/>
    <property type="match status" value="1"/>
</dbReference>